<dbReference type="Gene3D" id="1.50.10.10">
    <property type="match status" value="1"/>
</dbReference>
<dbReference type="Proteomes" id="UP000653578">
    <property type="component" value="Unassembled WGS sequence"/>
</dbReference>
<keyword evidence="1" id="KW-0378">Hydrolase</keyword>
<proteinExistence type="predicted"/>
<dbReference type="Pfam" id="PF07470">
    <property type="entry name" value="Glyco_hydro_88"/>
    <property type="match status" value="1"/>
</dbReference>
<evidence type="ECO:0000313" key="2">
    <source>
        <dbReference type="EMBL" id="NOU63897.1"/>
    </source>
</evidence>
<evidence type="ECO:0008006" key="4">
    <source>
        <dbReference type="Google" id="ProtNLM"/>
    </source>
</evidence>
<reference evidence="2 3" key="1">
    <citation type="submission" date="2019-10" db="EMBL/GenBank/DDBJ databases">
        <title>Description of Paenibacillus humi sp. nov.</title>
        <authorList>
            <person name="Carlier A."/>
            <person name="Qi S."/>
        </authorList>
    </citation>
    <scope>NUCLEOTIDE SEQUENCE [LARGE SCALE GENOMIC DNA]</scope>
    <source>
        <strain evidence="2 3">LMG 31461</strain>
    </source>
</reference>
<evidence type="ECO:0000256" key="1">
    <source>
        <dbReference type="ARBA" id="ARBA00022801"/>
    </source>
</evidence>
<dbReference type="PANTHER" id="PTHR33886">
    <property type="entry name" value="UNSATURATED RHAMNOGALACTURONAN HYDROLASE (EUROFUNG)"/>
    <property type="match status" value="1"/>
</dbReference>
<gene>
    <name evidence="2" type="ORF">GC096_07650</name>
</gene>
<dbReference type="InterPro" id="IPR012341">
    <property type="entry name" value="6hp_glycosidase-like_sf"/>
</dbReference>
<organism evidence="2 3">
    <name type="scientific">Paenibacillus plantarum</name>
    <dbReference type="NCBI Taxonomy" id="2654975"/>
    <lineage>
        <taxon>Bacteria</taxon>
        <taxon>Bacillati</taxon>
        <taxon>Bacillota</taxon>
        <taxon>Bacilli</taxon>
        <taxon>Bacillales</taxon>
        <taxon>Paenibacillaceae</taxon>
        <taxon>Paenibacillus</taxon>
    </lineage>
</organism>
<dbReference type="InterPro" id="IPR010905">
    <property type="entry name" value="Glyco_hydro_88"/>
</dbReference>
<dbReference type="SUPFAM" id="SSF48208">
    <property type="entry name" value="Six-hairpin glycosidases"/>
    <property type="match status" value="1"/>
</dbReference>
<evidence type="ECO:0000313" key="3">
    <source>
        <dbReference type="Proteomes" id="UP000653578"/>
    </source>
</evidence>
<dbReference type="InterPro" id="IPR052043">
    <property type="entry name" value="PolySaccharide_Degr_Enz"/>
</dbReference>
<sequence length="486" mass="53586">MTLKYHLAEIMQTVEVAVPENKRIPFGWQAVAVGGSQSLTVRMGWTDKVIPVFPVGDSIQLRITAALDVREMVLIEAVTIKSRRLVDVFDIRYASTLQPFAIQLIPDDWEAVIEEGIELRMREGSMPFWILVPDSTLRDQASLLFPHLLVSDSASTQQFASEQQMLRMLSSLSSLQPFGWLEGCVLDGLMDLSQALGEPRFEEAARAHLALYLDDNNRLKYEDPLSEPSDGKVYGIEGTLPFAAWARLQPDHPVMEQAISLWISHLREDGAICGTGMLSAEGSYTVAYPMAVLARVRQDAALAETAVRQLEVRRQLLTHSDGDLYLRCYTDGSLTFRHWARAHAWYLLGLIRTLMELREAGHSSAGADRCAAEFIRASNVALSYQSPKGLWSVFLDEPSTGPDTSGSAGIAAALALGANFGLLPEHARLAAERALRSLLQYVTPDGVLGHVAQSNKGGEALQRSGYRVMFQMATGLLGQLYAALRR</sequence>
<dbReference type="EMBL" id="WHNY01000026">
    <property type="protein sequence ID" value="NOU63897.1"/>
    <property type="molecule type" value="Genomic_DNA"/>
</dbReference>
<dbReference type="RefSeq" id="WP_171629641.1">
    <property type="nucleotide sequence ID" value="NZ_WHNY01000026.1"/>
</dbReference>
<comment type="caution">
    <text evidence="2">The sequence shown here is derived from an EMBL/GenBank/DDBJ whole genome shotgun (WGS) entry which is preliminary data.</text>
</comment>
<dbReference type="PANTHER" id="PTHR33886:SF8">
    <property type="entry name" value="UNSATURATED RHAMNOGALACTURONAN HYDROLASE (EUROFUNG)"/>
    <property type="match status" value="1"/>
</dbReference>
<protein>
    <recommendedName>
        <fullName evidence="4">Glycosyl hydrolase, family 88</fullName>
    </recommendedName>
</protein>
<name>A0ABX1X667_9BACL</name>
<accession>A0ABX1X667</accession>
<dbReference type="InterPro" id="IPR008928">
    <property type="entry name" value="6-hairpin_glycosidase_sf"/>
</dbReference>
<keyword evidence="3" id="KW-1185">Reference proteome</keyword>